<dbReference type="Pfam" id="PF00535">
    <property type="entry name" value="Glycos_transf_2"/>
    <property type="match status" value="1"/>
</dbReference>
<gene>
    <name evidence="2" type="ORF">DLM77_17545</name>
</gene>
<feature type="domain" description="Glycosyltransferase 2-like" evidence="1">
    <location>
        <begin position="40"/>
        <end position="148"/>
    </location>
</feature>
<proteinExistence type="predicted"/>
<reference evidence="2 3" key="2">
    <citation type="journal article" date="2020" name="Int. J. Syst. Evol. Microbiol.">
        <title>Leptospira yasudae sp. nov. and Leptospira stimsonii sp. nov., two new species of the pathogenic group isolated from environmental sources.</title>
        <authorList>
            <person name="Casanovas-Massana A."/>
            <person name="Hamond C."/>
            <person name="Santos L.A."/>
            <person name="de Oliveira D."/>
            <person name="Hacker K.P."/>
            <person name="Balassiano I."/>
            <person name="Costa F."/>
            <person name="Medeiros M.A."/>
            <person name="Reis M.G."/>
            <person name="Ko A.I."/>
            <person name="Wunder E.A."/>
        </authorList>
    </citation>
    <scope>NUCLEOTIDE SEQUENCE [LARGE SCALE GENOMIC DNA]</scope>
    <source>
        <strain evidence="2 3">B21</strain>
    </source>
</reference>
<comment type="caution">
    <text evidence="2">The sequence shown here is derived from an EMBL/GenBank/DDBJ whole genome shotgun (WGS) entry which is preliminary data.</text>
</comment>
<dbReference type="PANTHER" id="PTHR43685">
    <property type="entry name" value="GLYCOSYLTRANSFERASE"/>
    <property type="match status" value="1"/>
</dbReference>
<dbReference type="InterPro" id="IPR001173">
    <property type="entry name" value="Glyco_trans_2-like"/>
</dbReference>
<dbReference type="CDD" id="cd04184">
    <property type="entry name" value="GT2_RfbC_Mx_like"/>
    <property type="match status" value="1"/>
</dbReference>
<dbReference type="PANTHER" id="PTHR43685:SF2">
    <property type="entry name" value="GLYCOSYLTRANSFERASE 2-LIKE DOMAIN-CONTAINING PROTEIN"/>
    <property type="match status" value="1"/>
</dbReference>
<evidence type="ECO:0000259" key="1">
    <source>
        <dbReference type="Pfam" id="PF00535"/>
    </source>
</evidence>
<dbReference type="InterPro" id="IPR029044">
    <property type="entry name" value="Nucleotide-diphossugar_trans"/>
</dbReference>
<dbReference type="SUPFAM" id="SSF53448">
    <property type="entry name" value="Nucleotide-diphospho-sugar transferases"/>
    <property type="match status" value="2"/>
</dbReference>
<dbReference type="Proteomes" id="UP000285569">
    <property type="component" value="Unassembled WGS sequence"/>
</dbReference>
<keyword evidence="2" id="KW-0808">Transferase</keyword>
<evidence type="ECO:0000313" key="2">
    <source>
        <dbReference type="EMBL" id="RHX78357.1"/>
    </source>
</evidence>
<dbReference type="InterPro" id="IPR050834">
    <property type="entry name" value="Glycosyltransf_2"/>
</dbReference>
<evidence type="ECO:0000313" key="3">
    <source>
        <dbReference type="Proteomes" id="UP000285569"/>
    </source>
</evidence>
<accession>A0ABX9M0D6</accession>
<name>A0ABX9M0D6_9LEPT</name>
<sequence length="584" mass="68088">MLVFIQKVFYLLRQYQYYFFLYPSFRKIQKSEYSYEPLISILVPVYNTKSEHLNEMVRSVEAQSYGRWELILWDDASPKNEPGEFLKQKAAVNPKIRYFRAEKNGGISLATSKALEHARGEYIAFLDHDDKLTKDALSVIVDSLQNENLRPEFLYSDEIFQSKTFGVFSLSTKPDFSPEKLISHNYICHLVVVSRNLIQKMGGYREGYDGSQDHEFALRACRYTDRIRRLPYYLYEWRLHQESFSRTKAEICERSSKKAISEFYQDRSETLNNIVSGNYPFTYHPIRKLNQIQTVSIILLDLEGILENHLQPLVELIRSAPEFNLEILLPENISKAEVDPFKNSLEEWKDRVSYKTFPSLKHQELSTGELNSVAANASGEYLFFWNPLFLPKNKEWLYELLQHAQSKGVGAVCPILLNAKEELIYSSLLLGKNGFIGVAGNGITLSEAKIWSGEFIEKNVSAISRNSFLISRKVWNELNGLNESLQTNYWDVDLCLRLLEKGYRIVSNPFSIFVSSKKPLRSFQEFDPRYKKAKKDRNILIQKWGKALNSDRYYSPHSDLLGQDMRPKGFLHVLLYALYRNRWN</sequence>
<protein>
    <submittedName>
        <fullName evidence="2">Glycosyl transferase</fullName>
    </submittedName>
</protein>
<keyword evidence="3" id="KW-1185">Reference proteome</keyword>
<organism evidence="2 3">
    <name type="scientific">Leptospira yasudae</name>
    <dbReference type="NCBI Taxonomy" id="2202201"/>
    <lineage>
        <taxon>Bacteria</taxon>
        <taxon>Pseudomonadati</taxon>
        <taxon>Spirochaetota</taxon>
        <taxon>Spirochaetia</taxon>
        <taxon>Leptospirales</taxon>
        <taxon>Leptospiraceae</taxon>
        <taxon>Leptospira</taxon>
    </lineage>
</organism>
<reference evidence="3" key="1">
    <citation type="submission" date="2018-05" db="EMBL/GenBank/DDBJ databases">
        <title>Leptospira yasudae sp. nov. and Leptospira stimsonii sp. nov., two pathogenic species of the genus Leptospira isolated from environmental sources.</title>
        <authorList>
            <person name="Casanovas-Massana A."/>
            <person name="Hamond C."/>
            <person name="Santos L.A."/>
            <person name="Hacker K.P."/>
            <person name="Balassiano I."/>
            <person name="Medeiros M.A."/>
            <person name="Reis M.G."/>
            <person name="Ko A.I."/>
            <person name="Wunder E.A."/>
        </authorList>
    </citation>
    <scope>NUCLEOTIDE SEQUENCE [LARGE SCALE GENOMIC DNA]</scope>
    <source>
        <strain evidence="3">B21</strain>
    </source>
</reference>
<dbReference type="EMBL" id="QHCR01000008">
    <property type="protein sequence ID" value="RHX78357.1"/>
    <property type="molecule type" value="Genomic_DNA"/>
</dbReference>
<dbReference type="Gene3D" id="3.90.550.10">
    <property type="entry name" value="Spore Coat Polysaccharide Biosynthesis Protein SpsA, Chain A"/>
    <property type="match status" value="2"/>
</dbReference>
<dbReference type="GO" id="GO:0016740">
    <property type="term" value="F:transferase activity"/>
    <property type="evidence" value="ECO:0007669"/>
    <property type="project" value="UniProtKB-KW"/>
</dbReference>